<sequence>EDDEDCSSNIGRQRRYLCDCNSVNQSLVAVLGKKVKGTKRKFEYTVPKKVGPPGDSYFLIFSQVLDEQEYTSYSGHFSIKGVNGPSPSPSLPNNTDSYPSYPSASSSSLNIMQIKSQVLLLDLMENW</sequence>
<dbReference type="Proteomes" id="UP000789920">
    <property type="component" value="Unassembled WGS sequence"/>
</dbReference>
<evidence type="ECO:0000313" key="2">
    <source>
        <dbReference type="Proteomes" id="UP000789920"/>
    </source>
</evidence>
<name>A0ACA9LVX8_9GLOM</name>
<evidence type="ECO:0000313" key="1">
    <source>
        <dbReference type="EMBL" id="CAG8552921.1"/>
    </source>
</evidence>
<protein>
    <submittedName>
        <fullName evidence="1">24858_t:CDS:1</fullName>
    </submittedName>
</protein>
<reference evidence="1" key="1">
    <citation type="submission" date="2021-06" db="EMBL/GenBank/DDBJ databases">
        <authorList>
            <person name="Kallberg Y."/>
            <person name="Tangrot J."/>
            <person name="Rosling A."/>
        </authorList>
    </citation>
    <scope>NUCLEOTIDE SEQUENCE</scope>
    <source>
        <strain evidence="1">MA461A</strain>
    </source>
</reference>
<gene>
    <name evidence="1" type="ORF">RPERSI_LOCUS4035</name>
</gene>
<dbReference type="EMBL" id="CAJVQC010005353">
    <property type="protein sequence ID" value="CAG8552921.1"/>
    <property type="molecule type" value="Genomic_DNA"/>
</dbReference>
<comment type="caution">
    <text evidence="1">The sequence shown here is derived from an EMBL/GenBank/DDBJ whole genome shotgun (WGS) entry which is preliminary data.</text>
</comment>
<organism evidence="1 2">
    <name type="scientific">Racocetra persica</name>
    <dbReference type="NCBI Taxonomy" id="160502"/>
    <lineage>
        <taxon>Eukaryota</taxon>
        <taxon>Fungi</taxon>
        <taxon>Fungi incertae sedis</taxon>
        <taxon>Mucoromycota</taxon>
        <taxon>Glomeromycotina</taxon>
        <taxon>Glomeromycetes</taxon>
        <taxon>Diversisporales</taxon>
        <taxon>Gigasporaceae</taxon>
        <taxon>Racocetra</taxon>
    </lineage>
</organism>
<accession>A0ACA9LVX8</accession>
<keyword evidence="2" id="KW-1185">Reference proteome</keyword>
<feature type="non-terminal residue" evidence="1">
    <location>
        <position position="1"/>
    </location>
</feature>
<proteinExistence type="predicted"/>